<proteinExistence type="predicted"/>
<organism evidence="3 4">
    <name type="scientific">Oceanotoga teriensis</name>
    <dbReference type="NCBI Taxonomy" id="515440"/>
    <lineage>
        <taxon>Bacteria</taxon>
        <taxon>Thermotogati</taxon>
        <taxon>Thermotogota</taxon>
        <taxon>Thermotogae</taxon>
        <taxon>Petrotogales</taxon>
        <taxon>Petrotogaceae</taxon>
        <taxon>Oceanotoga</taxon>
    </lineage>
</organism>
<feature type="domain" description="Mannosyl-glycoprotein endo-beta-N-acetylglucosamidase-like" evidence="2">
    <location>
        <begin position="167"/>
        <end position="289"/>
    </location>
</feature>
<name>A0AA45HJC2_9BACT</name>
<accession>A0AA45HJC2</accession>
<feature type="transmembrane region" description="Helical" evidence="1">
    <location>
        <begin position="6"/>
        <end position="32"/>
    </location>
</feature>
<keyword evidence="1" id="KW-1133">Transmembrane helix</keyword>
<dbReference type="RefSeq" id="WP_109604115.1">
    <property type="nucleotide sequence ID" value="NZ_QGGI01000003.1"/>
</dbReference>
<reference evidence="3 4" key="1">
    <citation type="submission" date="2018-05" db="EMBL/GenBank/DDBJ databases">
        <title>Genomic Encyclopedia of Type Strains, Phase IV (KMG-IV): sequencing the most valuable type-strain genomes for metagenomic binning, comparative biology and taxonomic classification.</title>
        <authorList>
            <person name="Goeker M."/>
        </authorList>
    </citation>
    <scope>NUCLEOTIDE SEQUENCE [LARGE SCALE GENOMIC DNA]</scope>
    <source>
        <strain evidence="3 4">DSM 24906</strain>
    </source>
</reference>
<evidence type="ECO:0000256" key="1">
    <source>
        <dbReference type="SAM" id="Phobius"/>
    </source>
</evidence>
<gene>
    <name evidence="3" type="ORF">C7380_103184</name>
</gene>
<evidence type="ECO:0000259" key="2">
    <source>
        <dbReference type="Pfam" id="PF01832"/>
    </source>
</evidence>
<dbReference type="EMBL" id="QGGI01000003">
    <property type="protein sequence ID" value="PWJ96003.1"/>
    <property type="molecule type" value="Genomic_DNA"/>
</dbReference>
<dbReference type="PANTHER" id="PTHR40572">
    <property type="entry name" value="PROTEIN BAX"/>
    <property type="match status" value="1"/>
</dbReference>
<dbReference type="Proteomes" id="UP000245921">
    <property type="component" value="Unassembled WGS sequence"/>
</dbReference>
<dbReference type="InterPro" id="IPR053195">
    <property type="entry name" value="Bax-like"/>
</dbReference>
<comment type="caution">
    <text evidence="3">The sequence shown here is derived from an EMBL/GenBank/DDBJ whole genome shotgun (WGS) entry which is preliminary data.</text>
</comment>
<evidence type="ECO:0000313" key="3">
    <source>
        <dbReference type="EMBL" id="PWJ96003.1"/>
    </source>
</evidence>
<keyword evidence="1" id="KW-0812">Transmembrane</keyword>
<dbReference type="AlphaFoldDB" id="A0AA45HJC2"/>
<protein>
    <submittedName>
        <fullName evidence="3">Bax protein</fullName>
    </submittedName>
</protein>
<dbReference type="InterPro" id="IPR002901">
    <property type="entry name" value="MGlyc_endo_b_GlcNAc-like_dom"/>
</dbReference>
<keyword evidence="1" id="KW-0472">Membrane</keyword>
<dbReference type="Gene3D" id="1.10.530.10">
    <property type="match status" value="1"/>
</dbReference>
<dbReference type="GO" id="GO:0004040">
    <property type="term" value="F:amidase activity"/>
    <property type="evidence" value="ECO:0007669"/>
    <property type="project" value="InterPro"/>
</dbReference>
<dbReference type="Pfam" id="PF01832">
    <property type="entry name" value="Glucosaminidase"/>
    <property type="match status" value="1"/>
</dbReference>
<dbReference type="PANTHER" id="PTHR40572:SF1">
    <property type="entry name" value="PROTEIN BAX"/>
    <property type="match status" value="1"/>
</dbReference>
<sequence>MNIKNILAYGIIGFGIILIGYFIITTPANIIIQNNEELKKIPENIEKELNNNSKIMIEKDKISWEYKNFESWKDIEKYFNDIDYTLNTKEIPTLIIESFPENFKNIPDVNKKKEMFVQIVLPIILKINKEISFERDKLFFYIKNDMNDEIEILKEKYSAKNIEDLKIKINTIPVHIAIGQSAKESGWGSSRFTVEGNNIFGEWTFEPGTGIVPSGRPEGATYEVKKFDNIEQSMKSYAEKLNTLDYYEDFRLIRSGKIKDKRYEDGLLYYSQQRELYVSSLKSLIDSNNFEKYSDYYLEVQNNE</sequence>
<evidence type="ECO:0000313" key="4">
    <source>
        <dbReference type="Proteomes" id="UP000245921"/>
    </source>
</evidence>
<keyword evidence="4" id="KW-1185">Reference proteome</keyword>